<protein>
    <recommendedName>
        <fullName evidence="3">Urease accessory protein UreD</fullName>
    </recommendedName>
</protein>
<gene>
    <name evidence="3" type="primary">ureD</name>
    <name evidence="4" type="ORF">SAMN05444483_11339</name>
</gene>
<keyword evidence="3" id="KW-0963">Cytoplasm</keyword>
<dbReference type="RefSeq" id="WP_072880974.1">
    <property type="nucleotide sequence ID" value="NZ_FQVT01000013.1"/>
</dbReference>
<comment type="similarity">
    <text evidence="1 3">Belongs to the UreD family.</text>
</comment>
<organism evidence="4 5">
    <name type="scientific">Salegentibacter echinorum</name>
    <dbReference type="NCBI Taxonomy" id="1073325"/>
    <lineage>
        <taxon>Bacteria</taxon>
        <taxon>Pseudomonadati</taxon>
        <taxon>Bacteroidota</taxon>
        <taxon>Flavobacteriia</taxon>
        <taxon>Flavobacteriales</taxon>
        <taxon>Flavobacteriaceae</taxon>
        <taxon>Salegentibacter</taxon>
    </lineage>
</organism>
<keyword evidence="5" id="KW-1185">Reference proteome</keyword>
<evidence type="ECO:0000256" key="2">
    <source>
        <dbReference type="ARBA" id="ARBA00023186"/>
    </source>
</evidence>
<dbReference type="OrthoDB" id="9807968at2"/>
<sequence>MSDSKWTGVLNIDIEDRGGRSVPKNVYFHDGLKVQRPIYHGNTGIPCYYILNVGGGYLDGDSYKIDVRVRENAKLTLTTLGATLIYKTPTKPVTQKTDIFLEEDSYLEYLPDPVIGYENASYRQFDNIYMKKGATLLYSDIVTPGWSSTKGQSFSYDMLQLKTNIYLEGKQVVYDHVKLEPAVQKMNVLGFMEDFTHLGTFIVLDEKIDDALINRLYEVIDELPGDFKAGISKLTTSGFTVRVLANKTQEIQSVISACHNLITKEWYDRIPNFLRKY</sequence>
<reference evidence="5" key="1">
    <citation type="submission" date="2016-11" db="EMBL/GenBank/DDBJ databases">
        <authorList>
            <person name="Varghese N."/>
            <person name="Submissions S."/>
        </authorList>
    </citation>
    <scope>NUCLEOTIDE SEQUENCE [LARGE SCALE GENOMIC DNA]</scope>
    <source>
        <strain evidence="5">DSM 24579</strain>
    </source>
</reference>
<dbReference type="Pfam" id="PF01774">
    <property type="entry name" value="UreD"/>
    <property type="match status" value="1"/>
</dbReference>
<dbReference type="HAMAP" id="MF_01384">
    <property type="entry name" value="UreD"/>
    <property type="match status" value="1"/>
</dbReference>
<dbReference type="InterPro" id="IPR002669">
    <property type="entry name" value="UreD"/>
</dbReference>
<dbReference type="PANTHER" id="PTHR33643">
    <property type="entry name" value="UREASE ACCESSORY PROTEIN D"/>
    <property type="match status" value="1"/>
</dbReference>
<evidence type="ECO:0000313" key="4">
    <source>
        <dbReference type="EMBL" id="SHG47565.1"/>
    </source>
</evidence>
<keyword evidence="2 3" id="KW-0143">Chaperone</keyword>
<dbReference type="EMBL" id="FQVT01000013">
    <property type="protein sequence ID" value="SHG47565.1"/>
    <property type="molecule type" value="Genomic_DNA"/>
</dbReference>
<comment type="subunit">
    <text evidence="3">UreD, UreF and UreG form a complex that acts as a GTP-hydrolysis-dependent molecular chaperone, activating the urease apoprotein by helping to assemble the nickel containing metallocenter of UreC. The UreE protein probably delivers the nickel.</text>
</comment>
<dbReference type="PANTHER" id="PTHR33643:SF1">
    <property type="entry name" value="UREASE ACCESSORY PROTEIN D"/>
    <property type="match status" value="1"/>
</dbReference>
<dbReference type="AlphaFoldDB" id="A0A1M5K481"/>
<evidence type="ECO:0000313" key="5">
    <source>
        <dbReference type="Proteomes" id="UP000183945"/>
    </source>
</evidence>
<dbReference type="Proteomes" id="UP000183945">
    <property type="component" value="Unassembled WGS sequence"/>
</dbReference>
<dbReference type="GO" id="GO:0016151">
    <property type="term" value="F:nickel cation binding"/>
    <property type="evidence" value="ECO:0007669"/>
    <property type="project" value="UniProtKB-UniRule"/>
</dbReference>
<evidence type="ECO:0000256" key="1">
    <source>
        <dbReference type="ARBA" id="ARBA00007177"/>
    </source>
</evidence>
<evidence type="ECO:0000256" key="3">
    <source>
        <dbReference type="HAMAP-Rule" id="MF_01384"/>
    </source>
</evidence>
<keyword evidence="3" id="KW-0996">Nickel insertion</keyword>
<comment type="function">
    <text evidence="3">Required for maturation of urease via the functional incorporation of the urease nickel metallocenter.</text>
</comment>
<proteinExistence type="inferred from homology"/>
<comment type="subcellular location">
    <subcellularLocation>
        <location evidence="3">Cytoplasm</location>
    </subcellularLocation>
</comment>
<name>A0A1M5K481_SALEC</name>
<dbReference type="GO" id="GO:0005737">
    <property type="term" value="C:cytoplasm"/>
    <property type="evidence" value="ECO:0007669"/>
    <property type="project" value="UniProtKB-SubCell"/>
</dbReference>
<accession>A0A1M5K481</accession>
<dbReference type="STRING" id="1073325.SAMN05444483_11339"/>